<reference evidence="1 2" key="1">
    <citation type="submission" date="2013-03" db="EMBL/GenBank/DDBJ databases">
        <authorList>
            <person name="Linke B."/>
        </authorList>
    </citation>
    <scope>NUCLEOTIDE SEQUENCE [LARGE SCALE GENOMIC DNA]</scope>
    <source>
        <strain evidence="1 2">B13</strain>
    </source>
</reference>
<dbReference type="EMBL" id="HG322950">
    <property type="protein sequence ID" value="CDF84219.1"/>
    <property type="molecule type" value="Genomic_DNA"/>
</dbReference>
<dbReference type="HOGENOM" id="CLU_174796_0_0_6"/>
<dbReference type="RefSeq" id="WP_043252679.1">
    <property type="nucleotide sequence ID" value="NZ_HG322950.1"/>
</dbReference>
<name>A0A024HHV0_PSEKB</name>
<dbReference type="PATRIC" id="fig|1301098.3.peg.2892"/>
<gene>
    <name evidence="1" type="ORF">PKB_2872</name>
</gene>
<organism evidence="1 2">
    <name type="scientific">Pseudomonas knackmussii (strain DSM 6978 / CCUG 54928 / LMG 23759 / B13)</name>
    <dbReference type="NCBI Taxonomy" id="1301098"/>
    <lineage>
        <taxon>Bacteria</taxon>
        <taxon>Pseudomonadati</taxon>
        <taxon>Pseudomonadota</taxon>
        <taxon>Gammaproteobacteria</taxon>
        <taxon>Pseudomonadales</taxon>
        <taxon>Pseudomonadaceae</taxon>
        <taxon>Pseudomonas</taxon>
    </lineage>
</organism>
<dbReference type="Proteomes" id="UP000025241">
    <property type="component" value="Chromosome I"/>
</dbReference>
<dbReference type="KEGG" id="pkc:PKB_2872"/>
<proteinExistence type="predicted"/>
<reference evidence="1 2" key="2">
    <citation type="submission" date="2014-05" db="EMBL/GenBank/DDBJ databases">
        <title>Genome sequence of the 3-chlorobenzoate degrading bacterium Pseudomonas knackmussii B13 shows multiple evidence for horizontal gene transfer.</title>
        <authorList>
            <person name="Miyazaki R."/>
            <person name="Bertelli C."/>
            <person name="Falquet L."/>
            <person name="Robinson-Rechavi M."/>
            <person name="Gharib W."/>
            <person name="Roy S."/>
            <person name="Van der Meer J.R."/>
        </authorList>
    </citation>
    <scope>NUCLEOTIDE SEQUENCE [LARGE SCALE GENOMIC DNA]</scope>
    <source>
        <strain evidence="1 2">B13</strain>
    </source>
</reference>
<protein>
    <submittedName>
        <fullName evidence="1">Uncharacterized protein</fullName>
    </submittedName>
</protein>
<dbReference type="AlphaFoldDB" id="A0A024HHV0"/>
<accession>A0A024HHV0</accession>
<keyword evidence="2" id="KW-1185">Reference proteome</keyword>
<evidence type="ECO:0000313" key="2">
    <source>
        <dbReference type="Proteomes" id="UP000025241"/>
    </source>
</evidence>
<sequence length="90" mass="10019">MPDLKLVPLRHQPFEDVLYINTAAPAEHLYEAAARRLQALENLLQVLEQHDSAETLLQETARLAWALAPLASEARQLYEAAQGAQMRASA</sequence>
<dbReference type="OrthoDB" id="6982645at2"/>
<evidence type="ECO:0000313" key="1">
    <source>
        <dbReference type="EMBL" id="CDF84219.1"/>
    </source>
</evidence>